<feature type="compositionally biased region" description="Acidic residues" evidence="3">
    <location>
        <begin position="81"/>
        <end position="90"/>
    </location>
</feature>
<accession>A0ABU6XVF4</accession>
<dbReference type="PROSITE" id="PS50158">
    <property type="entry name" value="ZF_CCHC"/>
    <property type="match status" value="1"/>
</dbReference>
<evidence type="ECO:0000256" key="1">
    <source>
        <dbReference type="PROSITE-ProRule" id="PRU00047"/>
    </source>
</evidence>
<evidence type="ECO:0000313" key="6">
    <source>
        <dbReference type="Proteomes" id="UP001341840"/>
    </source>
</evidence>
<gene>
    <name evidence="5" type="ORF">PIB30_101856</name>
</gene>
<evidence type="ECO:0000256" key="2">
    <source>
        <dbReference type="SAM" id="Coils"/>
    </source>
</evidence>
<organism evidence="5 6">
    <name type="scientific">Stylosanthes scabra</name>
    <dbReference type="NCBI Taxonomy" id="79078"/>
    <lineage>
        <taxon>Eukaryota</taxon>
        <taxon>Viridiplantae</taxon>
        <taxon>Streptophyta</taxon>
        <taxon>Embryophyta</taxon>
        <taxon>Tracheophyta</taxon>
        <taxon>Spermatophyta</taxon>
        <taxon>Magnoliopsida</taxon>
        <taxon>eudicotyledons</taxon>
        <taxon>Gunneridae</taxon>
        <taxon>Pentapetalae</taxon>
        <taxon>rosids</taxon>
        <taxon>fabids</taxon>
        <taxon>Fabales</taxon>
        <taxon>Fabaceae</taxon>
        <taxon>Papilionoideae</taxon>
        <taxon>50 kb inversion clade</taxon>
        <taxon>dalbergioids sensu lato</taxon>
        <taxon>Dalbergieae</taxon>
        <taxon>Pterocarpus clade</taxon>
        <taxon>Stylosanthes</taxon>
    </lineage>
</organism>
<keyword evidence="2" id="KW-0175">Coiled coil</keyword>
<evidence type="ECO:0000313" key="5">
    <source>
        <dbReference type="EMBL" id="MED6202090.1"/>
    </source>
</evidence>
<name>A0ABU6XVF4_9FABA</name>
<dbReference type="Proteomes" id="UP001341840">
    <property type="component" value="Unassembled WGS sequence"/>
</dbReference>
<evidence type="ECO:0000259" key="4">
    <source>
        <dbReference type="PROSITE" id="PS50158"/>
    </source>
</evidence>
<feature type="compositionally biased region" description="Basic and acidic residues" evidence="3">
    <location>
        <begin position="93"/>
        <end position="115"/>
    </location>
</feature>
<feature type="domain" description="CCHC-type" evidence="4">
    <location>
        <begin position="23"/>
        <end position="36"/>
    </location>
</feature>
<sequence>MRTARDHRVWTDFKIERIIDCYCYNCGRLGHAKKDCTFPLALSIKDNKSPRYGPGLGVNRAKEKVEYRNKAKKGESCNNLEEGEQLEDNSMDQARDRDEEEKASKEDAREVRMEVEVEAEDNNVDVEEDRMQELEFAINKARARWARIKEKNAEFSATQNENAFSVEQEKKEFDKMLRKRSGGVVKRLGKF</sequence>
<comment type="caution">
    <text evidence="5">The sequence shown here is derived from an EMBL/GenBank/DDBJ whole genome shotgun (WGS) entry which is preliminary data.</text>
</comment>
<feature type="region of interest" description="Disordered" evidence="3">
    <location>
        <begin position="67"/>
        <end position="115"/>
    </location>
</feature>
<dbReference type="InterPro" id="IPR036875">
    <property type="entry name" value="Znf_CCHC_sf"/>
</dbReference>
<keyword evidence="1" id="KW-0863">Zinc-finger</keyword>
<keyword evidence="6" id="KW-1185">Reference proteome</keyword>
<keyword evidence="1" id="KW-0479">Metal-binding</keyword>
<dbReference type="EMBL" id="JASCZI010214491">
    <property type="protein sequence ID" value="MED6202090.1"/>
    <property type="molecule type" value="Genomic_DNA"/>
</dbReference>
<dbReference type="SUPFAM" id="SSF57756">
    <property type="entry name" value="Retrovirus zinc finger-like domains"/>
    <property type="match status" value="1"/>
</dbReference>
<dbReference type="Pfam" id="PF00098">
    <property type="entry name" value="zf-CCHC"/>
    <property type="match status" value="1"/>
</dbReference>
<proteinExistence type="predicted"/>
<feature type="coiled-coil region" evidence="2">
    <location>
        <begin position="117"/>
        <end position="144"/>
    </location>
</feature>
<evidence type="ECO:0000256" key="3">
    <source>
        <dbReference type="SAM" id="MobiDB-lite"/>
    </source>
</evidence>
<keyword evidence="1" id="KW-0862">Zinc</keyword>
<protein>
    <recommendedName>
        <fullName evidence="4">CCHC-type domain-containing protein</fullName>
    </recommendedName>
</protein>
<dbReference type="InterPro" id="IPR001878">
    <property type="entry name" value="Znf_CCHC"/>
</dbReference>
<reference evidence="5 6" key="1">
    <citation type="journal article" date="2023" name="Plants (Basel)">
        <title>Bridging the Gap: Combining Genomics and Transcriptomics Approaches to Understand Stylosanthes scabra, an Orphan Legume from the Brazilian Caatinga.</title>
        <authorList>
            <person name="Ferreira-Neto J.R.C."/>
            <person name="da Silva M.D."/>
            <person name="Binneck E."/>
            <person name="de Melo N.F."/>
            <person name="da Silva R.H."/>
            <person name="de Melo A.L.T.M."/>
            <person name="Pandolfi V."/>
            <person name="Bustamante F.O."/>
            <person name="Brasileiro-Vidal A.C."/>
            <person name="Benko-Iseppon A.M."/>
        </authorList>
    </citation>
    <scope>NUCLEOTIDE SEQUENCE [LARGE SCALE GENOMIC DNA]</scope>
    <source>
        <tissue evidence="5">Leaves</tissue>
    </source>
</reference>